<dbReference type="Proteomes" id="UP001230649">
    <property type="component" value="Unassembled WGS sequence"/>
</dbReference>
<keyword evidence="2" id="KW-1185">Reference proteome</keyword>
<sequence>MKGKLVLGLRPAILSAATSFSLRSGKLASSESTQGQNGKIPSDDNTRSDRIPTVSTLVGSEQGLPIHDYDPRKPISIAEEAGEVIVLPTLGRNPDSTSRHSLDPIGPPSPLRLEHEMPALNNEGPRPVADPVEESPRSDHEDDGNKDDQEAEAPMEHTLRDFFQANQVTDNDLSQTSGSDIRAEESAATYFNRQASLLMLYFPLAYMFIFAFSMVRLLYDMITSKPNAGLTIASLWFILSAGVIDALVYGFAEIVVRRRVRRNLPRHLSQLRGSQSGDV</sequence>
<comment type="caution">
    <text evidence="1">The sequence shown here is derived from an EMBL/GenBank/DDBJ whole genome shotgun (WGS) entry which is preliminary data.</text>
</comment>
<accession>A0ACC2V5R3</accession>
<evidence type="ECO:0000313" key="2">
    <source>
        <dbReference type="Proteomes" id="UP001230649"/>
    </source>
</evidence>
<organism evidence="1 2">
    <name type="scientific">Naganishia adeliensis</name>
    <dbReference type="NCBI Taxonomy" id="92952"/>
    <lineage>
        <taxon>Eukaryota</taxon>
        <taxon>Fungi</taxon>
        <taxon>Dikarya</taxon>
        <taxon>Basidiomycota</taxon>
        <taxon>Agaricomycotina</taxon>
        <taxon>Tremellomycetes</taxon>
        <taxon>Filobasidiales</taxon>
        <taxon>Filobasidiaceae</taxon>
        <taxon>Naganishia</taxon>
    </lineage>
</organism>
<protein>
    <submittedName>
        <fullName evidence="1">Uncharacterized protein</fullName>
    </submittedName>
</protein>
<reference evidence="1" key="1">
    <citation type="submission" date="2023-04" db="EMBL/GenBank/DDBJ databases">
        <title>Draft Genome sequencing of Naganishia species isolated from polar environments using Oxford Nanopore Technology.</title>
        <authorList>
            <person name="Leo P."/>
            <person name="Venkateswaran K."/>
        </authorList>
    </citation>
    <scope>NUCLEOTIDE SEQUENCE</scope>
    <source>
        <strain evidence="1">MNA-CCFEE 5262</strain>
    </source>
</reference>
<gene>
    <name evidence="1" type="ORF">QFC20_006915</name>
</gene>
<evidence type="ECO:0000313" key="1">
    <source>
        <dbReference type="EMBL" id="KAJ9094347.1"/>
    </source>
</evidence>
<name>A0ACC2V5R3_9TREE</name>
<proteinExistence type="predicted"/>
<dbReference type="EMBL" id="JASBWS010000139">
    <property type="protein sequence ID" value="KAJ9094347.1"/>
    <property type="molecule type" value="Genomic_DNA"/>
</dbReference>